<dbReference type="RefSeq" id="WP_387343936.1">
    <property type="nucleotide sequence ID" value="NZ_JBIAXI010000014.1"/>
</dbReference>
<evidence type="ECO:0000256" key="6">
    <source>
        <dbReference type="ARBA" id="ARBA00022888"/>
    </source>
</evidence>
<sequence>MGGIAGWVDFHRNLVPDRNAVLAQLGTLAWRGADGEGIWTSPHAVIGHRRRAAVDLPGGRQPMSEGDVALAFDGQIYNYRELREELRGLGHRFRTDGDTEVLLRAYLEWGEECPAHLNGMFAFALWDGRAERLVLARDRFGVKPLYYHPTETGVIFGSEPKAVLAHPLVDPVVDADGLRELLAFTSTVGRAVVRGMRRVRPGEVVAIDEKGTGERLYWRLAAAPHTDDRGATVRRVRELLEASVTRQLAADVPVGVLLSGGVDSSTVAALAARALRDQGAGRLRTFTVGYMGGQATGPGPMRSAEDAPYAREVAEHIGSEHELIELDARDMTDPVLRRTAVWAQQDMPVAAPQFPASLRALCRRIGERVGVVLAGEQADTVFASFMGMDDPAVVAAETYPWIAATAHHLPPQGLGTGLFSPDVLRELDVPGYCADMYRAELSGVPTLDGEEPGARRMREIYYLHLQGWQEFGCALDDGVSLAGGVELRWPYCDHELVQYLFNVPWEMKTFDGRPKSLLRAAAADLLPASVLQREPSQFPTGRDPAYAPMLKAELARVLADPASPVLPLLDLAAAKALLAGSIEPRRAWRDLTDMEMVLQTNQWLDQHRIRIAL</sequence>
<dbReference type="Pfam" id="PF00733">
    <property type="entry name" value="Asn_synthase"/>
    <property type="match status" value="1"/>
</dbReference>
<keyword evidence="6" id="KW-0061">Asparagine biosynthesis</keyword>
<reference evidence="10 11" key="1">
    <citation type="submission" date="2024-10" db="EMBL/GenBank/DDBJ databases">
        <title>The Natural Products Discovery Center: Release of the First 8490 Sequenced Strains for Exploring Actinobacteria Biosynthetic Diversity.</title>
        <authorList>
            <person name="Kalkreuter E."/>
            <person name="Kautsar S.A."/>
            <person name="Yang D."/>
            <person name="Bader C.D."/>
            <person name="Teijaro C.N."/>
            <person name="Fluegel L."/>
            <person name="Davis C.M."/>
            <person name="Simpson J.R."/>
            <person name="Lauterbach L."/>
            <person name="Steele A.D."/>
            <person name="Gui C."/>
            <person name="Meng S."/>
            <person name="Li G."/>
            <person name="Viehrig K."/>
            <person name="Ye F."/>
            <person name="Su P."/>
            <person name="Kiefer A.F."/>
            <person name="Nichols A."/>
            <person name="Cepeda A.J."/>
            <person name="Yan W."/>
            <person name="Fan B."/>
            <person name="Jiang Y."/>
            <person name="Adhikari A."/>
            <person name="Zheng C.-J."/>
            <person name="Schuster L."/>
            <person name="Cowan T.M."/>
            <person name="Smanski M.J."/>
            <person name="Chevrette M.G."/>
            <person name="De Carvalho L.P.S."/>
            <person name="Shen B."/>
        </authorList>
    </citation>
    <scope>NUCLEOTIDE SEQUENCE [LARGE SCALE GENOMIC DNA]</scope>
    <source>
        <strain evidence="10 11">NPDC001281</strain>
    </source>
</reference>
<dbReference type="Proteomes" id="UP001602119">
    <property type="component" value="Unassembled WGS sequence"/>
</dbReference>
<accession>A0ABW6VBQ5</accession>
<evidence type="ECO:0000256" key="2">
    <source>
        <dbReference type="ARBA" id="ARBA00005752"/>
    </source>
</evidence>
<dbReference type="Pfam" id="PF13537">
    <property type="entry name" value="GATase_7"/>
    <property type="match status" value="1"/>
</dbReference>
<evidence type="ECO:0000256" key="4">
    <source>
        <dbReference type="ARBA" id="ARBA00022741"/>
    </source>
</evidence>
<keyword evidence="6" id="KW-0028">Amino-acid biosynthesis</keyword>
<evidence type="ECO:0000259" key="9">
    <source>
        <dbReference type="PROSITE" id="PS51278"/>
    </source>
</evidence>
<evidence type="ECO:0000256" key="7">
    <source>
        <dbReference type="ARBA" id="ARBA00022962"/>
    </source>
</evidence>
<dbReference type="EC" id="6.3.5.4" evidence="3"/>
<dbReference type="InterPro" id="IPR051786">
    <property type="entry name" value="ASN_synthetase/amidase"/>
</dbReference>
<dbReference type="Gene3D" id="3.40.50.620">
    <property type="entry name" value="HUPs"/>
    <property type="match status" value="1"/>
</dbReference>
<dbReference type="NCBIfam" id="TIGR01536">
    <property type="entry name" value="asn_synth_AEB"/>
    <property type="match status" value="1"/>
</dbReference>
<keyword evidence="7" id="KW-0315">Glutamine amidotransferase</keyword>
<evidence type="ECO:0000256" key="5">
    <source>
        <dbReference type="ARBA" id="ARBA00022840"/>
    </source>
</evidence>
<comment type="pathway">
    <text evidence="1">Amino-acid biosynthesis; L-asparagine biosynthesis; L-asparagine from L-aspartate (L-Gln route): step 1/1.</text>
</comment>
<evidence type="ECO:0000313" key="10">
    <source>
        <dbReference type="EMBL" id="MFF4775718.1"/>
    </source>
</evidence>
<dbReference type="InterPro" id="IPR014729">
    <property type="entry name" value="Rossmann-like_a/b/a_fold"/>
</dbReference>
<evidence type="ECO:0000256" key="8">
    <source>
        <dbReference type="ARBA" id="ARBA00048741"/>
    </source>
</evidence>
<evidence type="ECO:0000256" key="1">
    <source>
        <dbReference type="ARBA" id="ARBA00005187"/>
    </source>
</evidence>
<gene>
    <name evidence="10" type="primary">asnB</name>
    <name evidence="10" type="ORF">ACFY05_22960</name>
</gene>
<keyword evidence="5" id="KW-0067">ATP-binding</keyword>
<dbReference type="GO" id="GO:0004066">
    <property type="term" value="F:asparagine synthase (glutamine-hydrolyzing) activity"/>
    <property type="evidence" value="ECO:0007669"/>
    <property type="project" value="UniProtKB-EC"/>
</dbReference>
<dbReference type="CDD" id="cd01991">
    <property type="entry name" value="Asn_synthase_B_C"/>
    <property type="match status" value="1"/>
</dbReference>
<dbReference type="InterPro" id="IPR006426">
    <property type="entry name" value="Asn_synth_AEB"/>
</dbReference>
<comment type="catalytic activity">
    <reaction evidence="8">
        <text>L-aspartate + L-glutamine + ATP + H2O = L-asparagine + L-glutamate + AMP + diphosphate + H(+)</text>
        <dbReference type="Rhea" id="RHEA:12228"/>
        <dbReference type="ChEBI" id="CHEBI:15377"/>
        <dbReference type="ChEBI" id="CHEBI:15378"/>
        <dbReference type="ChEBI" id="CHEBI:29985"/>
        <dbReference type="ChEBI" id="CHEBI:29991"/>
        <dbReference type="ChEBI" id="CHEBI:30616"/>
        <dbReference type="ChEBI" id="CHEBI:33019"/>
        <dbReference type="ChEBI" id="CHEBI:58048"/>
        <dbReference type="ChEBI" id="CHEBI:58359"/>
        <dbReference type="ChEBI" id="CHEBI:456215"/>
        <dbReference type="EC" id="6.3.5.4"/>
    </reaction>
</comment>
<keyword evidence="10" id="KW-0436">Ligase</keyword>
<dbReference type="InterPro" id="IPR033738">
    <property type="entry name" value="AsnB_N"/>
</dbReference>
<proteinExistence type="inferred from homology"/>
<keyword evidence="4" id="KW-0547">Nucleotide-binding</keyword>
<dbReference type="PANTHER" id="PTHR43284">
    <property type="entry name" value="ASPARAGINE SYNTHETASE (GLUTAMINE-HYDROLYZING)"/>
    <property type="match status" value="1"/>
</dbReference>
<dbReference type="Gene3D" id="3.60.20.10">
    <property type="entry name" value="Glutamine Phosphoribosylpyrophosphate, subunit 1, domain 1"/>
    <property type="match status" value="1"/>
</dbReference>
<dbReference type="SUPFAM" id="SSF56235">
    <property type="entry name" value="N-terminal nucleophile aminohydrolases (Ntn hydrolases)"/>
    <property type="match status" value="1"/>
</dbReference>
<protein>
    <recommendedName>
        <fullName evidence="3">asparagine synthase (glutamine-hydrolyzing)</fullName>
        <ecNumber evidence="3">6.3.5.4</ecNumber>
    </recommendedName>
</protein>
<comment type="similarity">
    <text evidence="2">Belongs to the asparagine synthetase family.</text>
</comment>
<dbReference type="PROSITE" id="PS51278">
    <property type="entry name" value="GATASE_TYPE_2"/>
    <property type="match status" value="1"/>
</dbReference>
<dbReference type="PANTHER" id="PTHR43284:SF1">
    <property type="entry name" value="ASPARAGINE SYNTHETASE"/>
    <property type="match status" value="1"/>
</dbReference>
<organism evidence="10 11">
    <name type="scientific">Microtetraspora fusca</name>
    <dbReference type="NCBI Taxonomy" id="1997"/>
    <lineage>
        <taxon>Bacteria</taxon>
        <taxon>Bacillati</taxon>
        <taxon>Actinomycetota</taxon>
        <taxon>Actinomycetes</taxon>
        <taxon>Streptosporangiales</taxon>
        <taxon>Streptosporangiaceae</taxon>
        <taxon>Microtetraspora</taxon>
    </lineage>
</organism>
<dbReference type="InterPro" id="IPR029055">
    <property type="entry name" value="Ntn_hydrolases_N"/>
</dbReference>
<feature type="domain" description="Glutamine amidotransferase type-2" evidence="9">
    <location>
        <begin position="2"/>
        <end position="210"/>
    </location>
</feature>
<dbReference type="SUPFAM" id="SSF52402">
    <property type="entry name" value="Adenine nucleotide alpha hydrolases-like"/>
    <property type="match status" value="1"/>
</dbReference>
<comment type="caution">
    <text evidence="10">The sequence shown here is derived from an EMBL/GenBank/DDBJ whole genome shotgun (WGS) entry which is preliminary data.</text>
</comment>
<dbReference type="EMBL" id="JBIAXI010000014">
    <property type="protein sequence ID" value="MFF4775718.1"/>
    <property type="molecule type" value="Genomic_DNA"/>
</dbReference>
<dbReference type="PIRSF" id="PIRSF001589">
    <property type="entry name" value="Asn_synthetase_glu-h"/>
    <property type="match status" value="1"/>
</dbReference>
<dbReference type="InterPro" id="IPR017932">
    <property type="entry name" value="GATase_2_dom"/>
</dbReference>
<evidence type="ECO:0000256" key="3">
    <source>
        <dbReference type="ARBA" id="ARBA00012737"/>
    </source>
</evidence>
<evidence type="ECO:0000313" key="11">
    <source>
        <dbReference type="Proteomes" id="UP001602119"/>
    </source>
</evidence>
<keyword evidence="11" id="KW-1185">Reference proteome</keyword>
<dbReference type="CDD" id="cd00712">
    <property type="entry name" value="AsnB"/>
    <property type="match status" value="1"/>
</dbReference>
<name>A0ABW6VBQ5_MICFU</name>
<dbReference type="InterPro" id="IPR001962">
    <property type="entry name" value="Asn_synthase"/>
</dbReference>